<dbReference type="EMBL" id="QURH01000172">
    <property type="protein sequence ID" value="RFU41998.1"/>
    <property type="molecule type" value="Genomic_DNA"/>
</dbReference>
<evidence type="ECO:0000256" key="1">
    <source>
        <dbReference type="SAM" id="MobiDB-lite"/>
    </source>
</evidence>
<organism evidence="2 3">
    <name type="scientific">Actinomadura logoneensis</name>
    <dbReference type="NCBI Taxonomy" id="2293572"/>
    <lineage>
        <taxon>Bacteria</taxon>
        <taxon>Bacillati</taxon>
        <taxon>Actinomycetota</taxon>
        <taxon>Actinomycetes</taxon>
        <taxon>Streptosporangiales</taxon>
        <taxon>Thermomonosporaceae</taxon>
        <taxon>Actinomadura</taxon>
    </lineage>
</organism>
<feature type="region of interest" description="Disordered" evidence="1">
    <location>
        <begin position="107"/>
        <end position="126"/>
    </location>
</feature>
<reference evidence="2 3" key="1">
    <citation type="submission" date="2018-08" db="EMBL/GenBank/DDBJ databases">
        <title>Actinomadura jelena sp. nov., a novel Actinomycete isolated from soil in Chad.</title>
        <authorList>
            <person name="Shi L."/>
        </authorList>
    </citation>
    <scope>NUCLEOTIDE SEQUENCE [LARGE SCALE GENOMIC DNA]</scope>
    <source>
        <strain evidence="2 3">NEAU-G17</strain>
    </source>
</reference>
<feature type="compositionally biased region" description="Low complexity" evidence="1">
    <location>
        <begin position="150"/>
        <end position="163"/>
    </location>
</feature>
<sequence>MIVAWAVPPERSVPPPCAASGGRAPTLHVTGPPTATTVIAQDGFCVVSAQLPGETASRPAGTVCVGADGGAGRLVDGRGVRCAGPAECGDRERDGVLGVGDVLRVGDGVSEGADESEGASDASGSVLPVGRGAPFALVSLGAPGIRKNPSATTSTTAAAAASAGQKRGGCRG</sequence>
<proteinExistence type="predicted"/>
<accession>A0A372JRK9</accession>
<name>A0A372JRK9_9ACTN</name>
<gene>
    <name evidence="2" type="ORF">DZF91_08900</name>
</gene>
<comment type="caution">
    <text evidence="2">The sequence shown here is derived from an EMBL/GenBank/DDBJ whole genome shotgun (WGS) entry which is preliminary data.</text>
</comment>
<dbReference type="Proteomes" id="UP000261811">
    <property type="component" value="Unassembled WGS sequence"/>
</dbReference>
<keyword evidence="3" id="KW-1185">Reference proteome</keyword>
<evidence type="ECO:0000313" key="2">
    <source>
        <dbReference type="EMBL" id="RFU41998.1"/>
    </source>
</evidence>
<feature type="region of interest" description="Disordered" evidence="1">
    <location>
        <begin position="143"/>
        <end position="172"/>
    </location>
</feature>
<evidence type="ECO:0000313" key="3">
    <source>
        <dbReference type="Proteomes" id="UP000261811"/>
    </source>
</evidence>
<dbReference type="AlphaFoldDB" id="A0A372JRK9"/>
<feature type="non-terminal residue" evidence="2">
    <location>
        <position position="172"/>
    </location>
</feature>
<protein>
    <submittedName>
        <fullName evidence="2">Uncharacterized protein</fullName>
    </submittedName>
</protein>